<dbReference type="RefSeq" id="WP_161436185.1">
    <property type="nucleotide sequence ID" value="NZ_WXYO01000006.1"/>
</dbReference>
<dbReference type="InterPro" id="IPR013766">
    <property type="entry name" value="Thioredoxin_domain"/>
</dbReference>
<keyword evidence="5" id="KW-0732">Signal</keyword>
<reference evidence="7 8" key="1">
    <citation type="submission" date="2020-01" db="EMBL/GenBank/DDBJ databases">
        <title>Bacteria diversity of Porities sp.</title>
        <authorList>
            <person name="Wang G."/>
        </authorList>
    </citation>
    <scope>NUCLEOTIDE SEQUENCE [LARGE SCALE GENOMIC DNA]</scope>
    <source>
        <strain evidence="7 8">R33</strain>
    </source>
</reference>
<sequence>MKISLYAIAAVFVLAACGGSPDGYTLEGTLTGELENGTQVFLKKTDERNQPVDVDTATVENGTFSFAGASLVPELHYIFIDKIRGNIPVILENGTIEVSAQKDSLAFARISGTPQNKLFASFLKESRAMSARANSMYNDMRAATTQNDTVQMNSLRDEYFELQEEAKKFEMDFARENPNALISLLILDKVFTTKAIGDEEARVLFDALAPELKETSVGKKLKEKLEKGKSTSIGAKAPNFTGPSPSGEELALHDVLGKVTILDFWAAWCKPCRAENPNVVRIYHKYRDKGLSILGVSLDRRAEDWKKAIEDDGLVWNHISNVNYFDEIAQLYNVNAIPATFILDENGVIVAKDLRGPALEEKIAELLQ</sequence>
<dbReference type="GO" id="GO:0016491">
    <property type="term" value="F:oxidoreductase activity"/>
    <property type="evidence" value="ECO:0007669"/>
    <property type="project" value="InterPro"/>
</dbReference>
<dbReference type="GO" id="GO:0016209">
    <property type="term" value="F:antioxidant activity"/>
    <property type="evidence" value="ECO:0007669"/>
    <property type="project" value="InterPro"/>
</dbReference>
<evidence type="ECO:0000256" key="4">
    <source>
        <dbReference type="ARBA" id="ARBA00023284"/>
    </source>
</evidence>
<feature type="signal peptide" evidence="5">
    <location>
        <begin position="1"/>
        <end position="15"/>
    </location>
</feature>
<dbReference type="PANTHER" id="PTHR42852:SF6">
    <property type="entry name" value="THIOL:DISULFIDE INTERCHANGE PROTEIN DSBE"/>
    <property type="match status" value="1"/>
</dbReference>
<dbReference type="PROSITE" id="PS51352">
    <property type="entry name" value="THIOREDOXIN_2"/>
    <property type="match status" value="1"/>
</dbReference>
<dbReference type="CDD" id="cd02966">
    <property type="entry name" value="TlpA_like_family"/>
    <property type="match status" value="1"/>
</dbReference>
<organism evidence="7 8">
    <name type="scientific">Poritiphilus flavus</name>
    <dbReference type="NCBI Taxonomy" id="2697053"/>
    <lineage>
        <taxon>Bacteria</taxon>
        <taxon>Pseudomonadati</taxon>
        <taxon>Bacteroidota</taxon>
        <taxon>Flavobacteriia</taxon>
        <taxon>Flavobacteriales</taxon>
        <taxon>Flavobacteriaceae</taxon>
        <taxon>Poritiphilus</taxon>
    </lineage>
</organism>
<dbReference type="AlphaFoldDB" id="A0A6L9EEF9"/>
<evidence type="ECO:0000256" key="2">
    <source>
        <dbReference type="ARBA" id="ARBA00022748"/>
    </source>
</evidence>
<dbReference type="InterPro" id="IPR000866">
    <property type="entry name" value="AhpC/TSA"/>
</dbReference>
<dbReference type="InterPro" id="IPR050553">
    <property type="entry name" value="Thioredoxin_ResA/DsbE_sf"/>
</dbReference>
<dbReference type="Pfam" id="PF14289">
    <property type="entry name" value="DUF4369"/>
    <property type="match status" value="1"/>
</dbReference>
<protein>
    <submittedName>
        <fullName evidence="7">Redoxin domain-containing protein</fullName>
    </submittedName>
</protein>
<evidence type="ECO:0000256" key="5">
    <source>
        <dbReference type="SAM" id="SignalP"/>
    </source>
</evidence>
<dbReference type="Pfam" id="PF00578">
    <property type="entry name" value="AhpC-TSA"/>
    <property type="match status" value="1"/>
</dbReference>
<comment type="caution">
    <text evidence="7">The sequence shown here is derived from an EMBL/GenBank/DDBJ whole genome shotgun (WGS) entry which is preliminary data.</text>
</comment>
<keyword evidence="4" id="KW-0676">Redox-active center</keyword>
<dbReference type="InterPro" id="IPR036249">
    <property type="entry name" value="Thioredoxin-like_sf"/>
</dbReference>
<dbReference type="PANTHER" id="PTHR42852">
    <property type="entry name" value="THIOL:DISULFIDE INTERCHANGE PROTEIN DSBE"/>
    <property type="match status" value="1"/>
</dbReference>
<comment type="subcellular location">
    <subcellularLocation>
        <location evidence="1">Cell envelope</location>
    </subcellularLocation>
</comment>
<dbReference type="PROSITE" id="PS51257">
    <property type="entry name" value="PROKAR_LIPOPROTEIN"/>
    <property type="match status" value="1"/>
</dbReference>
<evidence type="ECO:0000256" key="1">
    <source>
        <dbReference type="ARBA" id="ARBA00004196"/>
    </source>
</evidence>
<dbReference type="EMBL" id="WXYO01000006">
    <property type="protein sequence ID" value="NAS13144.1"/>
    <property type="molecule type" value="Genomic_DNA"/>
</dbReference>
<dbReference type="Gene3D" id="3.40.30.10">
    <property type="entry name" value="Glutaredoxin"/>
    <property type="match status" value="1"/>
</dbReference>
<name>A0A6L9EEF9_9FLAO</name>
<dbReference type="GO" id="GO:0030313">
    <property type="term" value="C:cell envelope"/>
    <property type="evidence" value="ECO:0007669"/>
    <property type="project" value="UniProtKB-SubCell"/>
</dbReference>
<accession>A0A6L9EEF9</accession>
<evidence type="ECO:0000313" key="7">
    <source>
        <dbReference type="EMBL" id="NAS13144.1"/>
    </source>
</evidence>
<keyword evidence="8" id="KW-1185">Reference proteome</keyword>
<dbReference type="InterPro" id="IPR025380">
    <property type="entry name" value="DUF4369"/>
</dbReference>
<keyword evidence="3" id="KW-1015">Disulfide bond</keyword>
<evidence type="ECO:0000256" key="3">
    <source>
        <dbReference type="ARBA" id="ARBA00023157"/>
    </source>
</evidence>
<evidence type="ECO:0000313" key="8">
    <source>
        <dbReference type="Proteomes" id="UP000475249"/>
    </source>
</evidence>
<keyword evidence="2" id="KW-0201">Cytochrome c-type biogenesis</keyword>
<feature type="chain" id="PRO_5026910525" evidence="5">
    <location>
        <begin position="16"/>
        <end position="368"/>
    </location>
</feature>
<dbReference type="SUPFAM" id="SSF52833">
    <property type="entry name" value="Thioredoxin-like"/>
    <property type="match status" value="1"/>
</dbReference>
<dbReference type="Proteomes" id="UP000475249">
    <property type="component" value="Unassembled WGS sequence"/>
</dbReference>
<dbReference type="GO" id="GO:0017004">
    <property type="term" value="P:cytochrome complex assembly"/>
    <property type="evidence" value="ECO:0007669"/>
    <property type="project" value="UniProtKB-KW"/>
</dbReference>
<proteinExistence type="predicted"/>
<evidence type="ECO:0000259" key="6">
    <source>
        <dbReference type="PROSITE" id="PS51352"/>
    </source>
</evidence>
<gene>
    <name evidence="7" type="ORF">GTQ38_14100</name>
</gene>
<feature type="domain" description="Thioredoxin" evidence="6">
    <location>
        <begin position="231"/>
        <end position="368"/>
    </location>
</feature>